<evidence type="ECO:0000256" key="5">
    <source>
        <dbReference type="ARBA" id="ARBA00022692"/>
    </source>
</evidence>
<feature type="transmembrane region" description="Helical" evidence="8">
    <location>
        <begin position="221"/>
        <end position="242"/>
    </location>
</feature>
<gene>
    <name evidence="10" type="ORF">CROQUDRAFT_649716</name>
</gene>
<dbReference type="OrthoDB" id="1077582at2759"/>
<protein>
    <recommendedName>
        <fullName evidence="9">Wax synthase domain-containing protein</fullName>
    </recommendedName>
</protein>
<feature type="transmembrane region" description="Helical" evidence="8">
    <location>
        <begin position="372"/>
        <end position="390"/>
    </location>
</feature>
<keyword evidence="5 8" id="KW-0812">Transmembrane</keyword>
<evidence type="ECO:0000256" key="1">
    <source>
        <dbReference type="ARBA" id="ARBA00004141"/>
    </source>
</evidence>
<feature type="transmembrane region" description="Helical" evidence="8">
    <location>
        <begin position="184"/>
        <end position="201"/>
    </location>
</feature>
<keyword evidence="4" id="KW-0808">Transferase</keyword>
<keyword evidence="6 8" id="KW-1133">Transmembrane helix</keyword>
<dbReference type="InterPro" id="IPR032805">
    <property type="entry name" value="Wax_synthase_dom"/>
</dbReference>
<dbReference type="EMBL" id="MU167208">
    <property type="protein sequence ID" value="KAG0152334.1"/>
    <property type="molecule type" value="Genomic_DNA"/>
</dbReference>
<comment type="caution">
    <text evidence="10">The sequence shown here is derived from an EMBL/GenBank/DDBJ whole genome shotgun (WGS) entry which is preliminary data.</text>
</comment>
<dbReference type="InterPro" id="IPR044851">
    <property type="entry name" value="Wax_synthase"/>
</dbReference>
<organism evidence="10 11">
    <name type="scientific">Cronartium quercuum f. sp. fusiforme G11</name>
    <dbReference type="NCBI Taxonomy" id="708437"/>
    <lineage>
        <taxon>Eukaryota</taxon>
        <taxon>Fungi</taxon>
        <taxon>Dikarya</taxon>
        <taxon>Basidiomycota</taxon>
        <taxon>Pucciniomycotina</taxon>
        <taxon>Pucciniomycetes</taxon>
        <taxon>Pucciniales</taxon>
        <taxon>Coleosporiaceae</taxon>
        <taxon>Cronartium</taxon>
    </lineage>
</organism>
<keyword evidence="7 8" id="KW-0472">Membrane</keyword>
<dbReference type="Proteomes" id="UP000886653">
    <property type="component" value="Unassembled WGS sequence"/>
</dbReference>
<comment type="similarity">
    <text evidence="3">Belongs to the wax synthase family.</text>
</comment>
<accession>A0A9P6THQ5</accession>
<evidence type="ECO:0000259" key="9">
    <source>
        <dbReference type="Pfam" id="PF13813"/>
    </source>
</evidence>
<proteinExistence type="inferred from homology"/>
<feature type="transmembrane region" description="Helical" evidence="8">
    <location>
        <begin position="28"/>
        <end position="47"/>
    </location>
</feature>
<evidence type="ECO:0000313" key="11">
    <source>
        <dbReference type="Proteomes" id="UP000886653"/>
    </source>
</evidence>
<keyword evidence="11" id="KW-1185">Reference proteome</keyword>
<dbReference type="PANTHER" id="PTHR31595">
    <property type="entry name" value="LONG-CHAIN-ALCOHOL O-FATTY-ACYLTRANSFERASE 3-RELATED"/>
    <property type="match status" value="1"/>
</dbReference>
<evidence type="ECO:0000256" key="8">
    <source>
        <dbReference type="SAM" id="Phobius"/>
    </source>
</evidence>
<reference evidence="10" key="1">
    <citation type="submission" date="2013-11" db="EMBL/GenBank/DDBJ databases">
        <title>Genome sequence of the fusiform rust pathogen reveals effectors for host alternation and coevolution with pine.</title>
        <authorList>
            <consortium name="DOE Joint Genome Institute"/>
            <person name="Smith K."/>
            <person name="Pendleton A."/>
            <person name="Kubisiak T."/>
            <person name="Anderson C."/>
            <person name="Salamov A."/>
            <person name="Aerts A."/>
            <person name="Riley R."/>
            <person name="Clum A."/>
            <person name="Lindquist E."/>
            <person name="Ence D."/>
            <person name="Campbell M."/>
            <person name="Kronenberg Z."/>
            <person name="Feau N."/>
            <person name="Dhillon B."/>
            <person name="Hamelin R."/>
            <person name="Burleigh J."/>
            <person name="Smith J."/>
            <person name="Yandell M."/>
            <person name="Nelson C."/>
            <person name="Grigoriev I."/>
            <person name="Davis J."/>
        </authorList>
    </citation>
    <scope>NUCLEOTIDE SEQUENCE</scope>
    <source>
        <strain evidence="10">G11</strain>
    </source>
</reference>
<evidence type="ECO:0000256" key="3">
    <source>
        <dbReference type="ARBA" id="ARBA00007282"/>
    </source>
</evidence>
<dbReference type="GO" id="GO:0016020">
    <property type="term" value="C:membrane"/>
    <property type="evidence" value="ECO:0007669"/>
    <property type="project" value="UniProtKB-SubCell"/>
</dbReference>
<comment type="pathway">
    <text evidence="2">Secondary metabolite biosynthesis.</text>
</comment>
<comment type="subcellular location">
    <subcellularLocation>
        <location evidence="1">Membrane</location>
        <topology evidence="1">Multi-pass membrane protein</topology>
    </subcellularLocation>
</comment>
<dbReference type="GO" id="GO:0008374">
    <property type="term" value="F:O-acyltransferase activity"/>
    <property type="evidence" value="ECO:0007669"/>
    <property type="project" value="InterPro"/>
</dbReference>
<evidence type="ECO:0000256" key="4">
    <source>
        <dbReference type="ARBA" id="ARBA00022679"/>
    </source>
</evidence>
<dbReference type="AlphaFoldDB" id="A0A9P6THQ5"/>
<evidence type="ECO:0000256" key="7">
    <source>
        <dbReference type="ARBA" id="ARBA00023136"/>
    </source>
</evidence>
<dbReference type="Pfam" id="PF13813">
    <property type="entry name" value="MBOAT_2"/>
    <property type="match status" value="1"/>
</dbReference>
<name>A0A9P6THQ5_9BASI</name>
<evidence type="ECO:0000313" key="10">
    <source>
        <dbReference type="EMBL" id="KAG0152334.1"/>
    </source>
</evidence>
<sequence length="445" mass="49355">MSATPASVSERHPLDISGSYCQPVTASALIPSVLVILQCTLLHPAFVNSKLARTIRVGLTPINASWAFMFPFRYCFQPLEISGPANMGIAISAIYTALKCLEWGFATGPYYKRPLKINQGVPKWEKVKETDDSYKKVQEDEPLTAFKLMTWTLLQLTSMRGLQFTWGPAMTANTQSTSYLIGRILRLIGPLTCSLALIVLARDSPLGTLSSGLLSIGVPNFLGLKLLAELLSAASFGIFLACTMDTRFTLATLFVTFLHKIAIFLQLPEHVLELCDPVYYPPMFNSPHNVTSIAEFWGRAWHTALQRIFLINGGKPAVWITNKLGTSSKIQRLSGLFGIFAVSAVLHEYLILAITQPPHHTPHTITSFPGSAFYFMLQPVAILIEPFIIPRIPKSLGGGRLWVWTFSILSSYSFRKQYLAKDGCAAGYPPLSKWSWMYVLSPIKD</sequence>
<evidence type="ECO:0000256" key="6">
    <source>
        <dbReference type="ARBA" id="ARBA00022989"/>
    </source>
</evidence>
<dbReference type="PANTHER" id="PTHR31595:SF57">
    <property type="entry name" value="OS04G0481900 PROTEIN"/>
    <property type="match status" value="1"/>
</dbReference>
<feature type="transmembrane region" description="Helical" evidence="8">
    <location>
        <begin position="333"/>
        <end position="352"/>
    </location>
</feature>
<dbReference type="GO" id="GO:0006629">
    <property type="term" value="P:lipid metabolic process"/>
    <property type="evidence" value="ECO:0007669"/>
    <property type="project" value="InterPro"/>
</dbReference>
<evidence type="ECO:0000256" key="2">
    <source>
        <dbReference type="ARBA" id="ARBA00005179"/>
    </source>
</evidence>
<feature type="domain" description="Wax synthase" evidence="9">
    <location>
        <begin position="280"/>
        <end position="360"/>
    </location>
</feature>